<name>A0A520KS54_METT2</name>
<reference evidence="1 2" key="1">
    <citation type="journal article" date="2019" name="Nat. Microbiol.">
        <title>Wide diversity of methane and short-chain alkane metabolisms in uncultured archaea.</title>
        <authorList>
            <person name="Borrel G."/>
            <person name="Adam P.S."/>
            <person name="McKay L.J."/>
            <person name="Chen L.X."/>
            <person name="Sierra-Garcia I.N."/>
            <person name="Sieber C.M."/>
            <person name="Letourneur Q."/>
            <person name="Ghozlane A."/>
            <person name="Andersen G.L."/>
            <person name="Li W.J."/>
            <person name="Hallam S.J."/>
            <person name="Muyzer G."/>
            <person name="de Oliveira V.M."/>
            <person name="Inskeep W.P."/>
            <person name="Banfield J.F."/>
            <person name="Gribaldo S."/>
        </authorList>
    </citation>
    <scope>NUCLEOTIDE SEQUENCE [LARGE SCALE GENOMIC DNA]</scope>
    <source>
        <strain evidence="1">NM1a</strain>
    </source>
</reference>
<accession>A0A520KS54</accession>
<evidence type="ECO:0000313" key="2">
    <source>
        <dbReference type="Proteomes" id="UP000317158"/>
    </source>
</evidence>
<dbReference type="EMBL" id="RXIF01000006">
    <property type="protein sequence ID" value="RZN64612.1"/>
    <property type="molecule type" value="Genomic_DNA"/>
</dbReference>
<gene>
    <name evidence="1" type="ORF">EF806_04585</name>
</gene>
<dbReference type="AlphaFoldDB" id="A0A520KS54"/>
<sequence length="130" mass="15341">MHNSLLEVGGVWVEAGSCSYPASNIPKHRHINYQAAYIIASHPYIPFKEIFKNEGVSFISDAYSLVKNFENNPPDPNIYNQPNNPQSDLYHILEPFEYCGIFYKELFDHPPDIITDEWLWEHRYYRYRIA</sequence>
<protein>
    <submittedName>
        <fullName evidence="1">Uncharacterized protein</fullName>
    </submittedName>
</protein>
<comment type="caution">
    <text evidence="1">The sequence shown here is derived from an EMBL/GenBank/DDBJ whole genome shotgun (WGS) entry which is preliminary data.</text>
</comment>
<organism evidence="1 2">
    <name type="scientific">Methanoliparum thermophilum</name>
    <dbReference type="NCBI Taxonomy" id="2491083"/>
    <lineage>
        <taxon>Archaea</taxon>
        <taxon>Methanobacteriati</taxon>
        <taxon>Methanobacteriota</taxon>
        <taxon>Candidatus Methanoliparia</taxon>
        <taxon>Candidatus Methanoliparales</taxon>
        <taxon>Candidatus Methanoliparaceae</taxon>
        <taxon>Candidatus Methanoliparum</taxon>
    </lineage>
</organism>
<proteinExistence type="predicted"/>
<evidence type="ECO:0000313" key="1">
    <source>
        <dbReference type="EMBL" id="RZN64612.1"/>
    </source>
</evidence>
<dbReference type="Proteomes" id="UP000317158">
    <property type="component" value="Unassembled WGS sequence"/>
</dbReference>